<evidence type="ECO:0000256" key="10">
    <source>
        <dbReference type="HAMAP-Rule" id="MF_00530"/>
    </source>
</evidence>
<keyword evidence="5 10" id="KW-0375">Hydrogen ion transport</keyword>
<evidence type="ECO:0000259" key="12">
    <source>
        <dbReference type="Pfam" id="PF02823"/>
    </source>
</evidence>
<organism evidence="13 15">
    <name type="scientific">Saliniramus fredricksonii</name>
    <dbReference type="NCBI Taxonomy" id="1653334"/>
    <lineage>
        <taxon>Bacteria</taxon>
        <taxon>Pseudomonadati</taxon>
        <taxon>Pseudomonadota</taxon>
        <taxon>Alphaproteobacteria</taxon>
        <taxon>Hyphomicrobiales</taxon>
        <taxon>Salinarimonadaceae</taxon>
        <taxon>Saliniramus</taxon>
    </lineage>
</organism>
<keyword evidence="16" id="KW-1185">Reference proteome</keyword>
<dbReference type="NCBIfam" id="NF011323">
    <property type="entry name" value="PRK14736.1"/>
    <property type="match status" value="1"/>
</dbReference>
<dbReference type="SUPFAM" id="SSF51344">
    <property type="entry name" value="Epsilon subunit of F1F0-ATP synthase N-terminal domain"/>
    <property type="match status" value="1"/>
</dbReference>
<dbReference type="InterPro" id="IPR036771">
    <property type="entry name" value="ATPsynth_dsu/esu_N"/>
</dbReference>
<dbReference type="Gene3D" id="2.60.15.10">
    <property type="entry name" value="F0F1 ATP synthase delta/epsilon subunit, N-terminal"/>
    <property type="match status" value="1"/>
</dbReference>
<comment type="similarity">
    <text evidence="3 10 11">Belongs to the ATPase epsilon chain family.</text>
</comment>
<comment type="caution">
    <text evidence="13">The sequence shown here is derived from an EMBL/GenBank/DDBJ whole genome shotgun (WGS) entry which is preliminary data.</text>
</comment>
<dbReference type="CDD" id="cd12152">
    <property type="entry name" value="F1-ATPase_delta"/>
    <property type="match status" value="1"/>
</dbReference>
<keyword evidence="6 10" id="KW-0406">Ion transport</keyword>
<accession>A0A0P8A4I7</accession>
<reference evidence="14 16" key="2">
    <citation type="submission" date="2016-08" db="EMBL/GenBank/DDBJ databases">
        <authorList>
            <person name="Varghese N."/>
            <person name="Submissions Spin"/>
        </authorList>
    </citation>
    <scope>NUCLEOTIDE SEQUENCE [LARGE SCALE GENOMIC DNA]</scope>
    <source>
        <strain evidence="14 16">HL-109</strain>
    </source>
</reference>
<gene>
    <name evidence="10 13" type="primary">atpC</name>
    <name evidence="14" type="ORF">GA0071312_3815</name>
    <name evidence="13" type="ORF">HLUCCO17_00065</name>
</gene>
<comment type="subcellular location">
    <subcellularLocation>
        <location evidence="10">Cell membrane</location>
        <topology evidence="10">Peripheral membrane protein</topology>
    </subcellularLocation>
    <subcellularLocation>
        <location evidence="2">Endomembrane system</location>
        <topology evidence="2">Peripheral membrane protein</topology>
    </subcellularLocation>
</comment>
<dbReference type="PANTHER" id="PTHR13822:SF10">
    <property type="entry name" value="ATP SYNTHASE EPSILON CHAIN, CHLOROPLASTIC"/>
    <property type="match status" value="1"/>
</dbReference>
<dbReference type="InterPro" id="IPR020546">
    <property type="entry name" value="ATP_synth_F1_dsu/esu_N"/>
</dbReference>
<evidence type="ECO:0000256" key="8">
    <source>
        <dbReference type="ARBA" id="ARBA00023196"/>
    </source>
</evidence>
<dbReference type="GO" id="GO:0045259">
    <property type="term" value="C:proton-transporting ATP synthase complex"/>
    <property type="evidence" value="ECO:0007669"/>
    <property type="project" value="UniProtKB-KW"/>
</dbReference>
<dbReference type="EMBL" id="LJSX01000001">
    <property type="protein sequence ID" value="KPQ12520.1"/>
    <property type="molecule type" value="Genomic_DNA"/>
</dbReference>
<evidence type="ECO:0000256" key="9">
    <source>
        <dbReference type="ARBA" id="ARBA00023310"/>
    </source>
</evidence>
<name>A0A0P8A4I7_9HYPH</name>
<dbReference type="EMBL" id="FMBM01000003">
    <property type="protein sequence ID" value="SCC82804.1"/>
    <property type="molecule type" value="Genomic_DNA"/>
</dbReference>
<evidence type="ECO:0000256" key="11">
    <source>
        <dbReference type="RuleBase" id="RU003656"/>
    </source>
</evidence>
<evidence type="ECO:0000256" key="1">
    <source>
        <dbReference type="ARBA" id="ARBA00003543"/>
    </source>
</evidence>
<dbReference type="OrthoDB" id="9799969at2"/>
<keyword evidence="4 10" id="KW-0813">Transport</keyword>
<keyword evidence="9 10" id="KW-0066">ATP synthesis</keyword>
<evidence type="ECO:0000313" key="13">
    <source>
        <dbReference type="EMBL" id="KPQ12520.1"/>
    </source>
</evidence>
<dbReference type="GO" id="GO:0012505">
    <property type="term" value="C:endomembrane system"/>
    <property type="evidence" value="ECO:0007669"/>
    <property type="project" value="UniProtKB-SubCell"/>
</dbReference>
<evidence type="ECO:0000256" key="3">
    <source>
        <dbReference type="ARBA" id="ARBA00005712"/>
    </source>
</evidence>
<evidence type="ECO:0000256" key="7">
    <source>
        <dbReference type="ARBA" id="ARBA00023136"/>
    </source>
</evidence>
<evidence type="ECO:0000256" key="4">
    <source>
        <dbReference type="ARBA" id="ARBA00022448"/>
    </source>
</evidence>
<evidence type="ECO:0000313" key="15">
    <source>
        <dbReference type="Proteomes" id="UP000050497"/>
    </source>
</evidence>
<dbReference type="GO" id="GO:0046933">
    <property type="term" value="F:proton-transporting ATP synthase activity, rotational mechanism"/>
    <property type="evidence" value="ECO:0007669"/>
    <property type="project" value="UniProtKB-UniRule"/>
</dbReference>
<dbReference type="InterPro" id="IPR001469">
    <property type="entry name" value="ATP_synth_F1_dsu/esu"/>
</dbReference>
<proteinExistence type="inferred from homology"/>
<keyword evidence="10" id="KW-1003">Cell membrane</keyword>
<protein>
    <recommendedName>
        <fullName evidence="10">ATP synthase epsilon chain</fullName>
    </recommendedName>
    <alternativeName>
        <fullName evidence="10">ATP synthase F1 sector epsilon subunit</fullName>
    </alternativeName>
    <alternativeName>
        <fullName evidence="10">F-ATPase epsilon subunit</fullName>
    </alternativeName>
</protein>
<dbReference type="STRING" id="1653334.GA0071312_3815"/>
<evidence type="ECO:0000313" key="14">
    <source>
        <dbReference type="EMBL" id="SCC82804.1"/>
    </source>
</evidence>
<dbReference type="NCBIfam" id="NF001851">
    <property type="entry name" value="PRK00571.2-4"/>
    <property type="match status" value="1"/>
</dbReference>
<dbReference type="RefSeq" id="WP_074446560.1">
    <property type="nucleotide sequence ID" value="NZ_FMBM01000003.1"/>
</dbReference>
<evidence type="ECO:0000256" key="2">
    <source>
        <dbReference type="ARBA" id="ARBA00004184"/>
    </source>
</evidence>
<sequence>MATFHFELVAPERILYSGEVEAVELPATEGDMTVLAGHAPAMTTLQTGFLVVGEGAGKGKRILIQGGFADIGPKGATVLAERATPVEELTASALEEEILRVRTTADSKEEGPEKEALKATIHKLEEAGATLRA</sequence>
<dbReference type="NCBIfam" id="TIGR01216">
    <property type="entry name" value="ATP_synt_epsi"/>
    <property type="match status" value="1"/>
</dbReference>
<dbReference type="AlphaFoldDB" id="A0A0P8A4I7"/>
<dbReference type="GO" id="GO:0005886">
    <property type="term" value="C:plasma membrane"/>
    <property type="evidence" value="ECO:0007669"/>
    <property type="project" value="UniProtKB-SubCell"/>
</dbReference>
<dbReference type="Proteomes" id="UP000050497">
    <property type="component" value="Unassembled WGS sequence"/>
</dbReference>
<reference evidence="13 15" key="1">
    <citation type="submission" date="2015-09" db="EMBL/GenBank/DDBJ databases">
        <title>Identification and resolution of microdiversity through metagenomic sequencing of parallel consortia.</title>
        <authorList>
            <person name="Nelson W.C."/>
            <person name="Romine M.F."/>
            <person name="Lindemann S.R."/>
        </authorList>
    </citation>
    <scope>NUCLEOTIDE SEQUENCE [LARGE SCALE GENOMIC DNA]</scope>
    <source>
        <strain evidence="13">HL-109</strain>
    </source>
</reference>
<dbReference type="HAMAP" id="MF_00530">
    <property type="entry name" value="ATP_synth_epsil_bac"/>
    <property type="match status" value="1"/>
</dbReference>
<dbReference type="Pfam" id="PF02823">
    <property type="entry name" value="ATP-synt_DE_N"/>
    <property type="match status" value="1"/>
</dbReference>
<comment type="function">
    <text evidence="1 10">Produces ATP from ADP in the presence of a proton gradient across the membrane.</text>
</comment>
<dbReference type="PATRIC" id="fig|1653334.4.peg.1768"/>
<keyword evidence="7 10" id="KW-0472">Membrane</keyword>
<evidence type="ECO:0000256" key="6">
    <source>
        <dbReference type="ARBA" id="ARBA00023065"/>
    </source>
</evidence>
<evidence type="ECO:0000256" key="5">
    <source>
        <dbReference type="ARBA" id="ARBA00022781"/>
    </source>
</evidence>
<feature type="domain" description="ATP synthase F1 complex delta/epsilon subunit N-terminal" evidence="12">
    <location>
        <begin position="4"/>
        <end position="83"/>
    </location>
</feature>
<evidence type="ECO:0000313" key="16">
    <source>
        <dbReference type="Proteomes" id="UP000182800"/>
    </source>
</evidence>
<dbReference type="PANTHER" id="PTHR13822">
    <property type="entry name" value="ATP SYNTHASE DELTA/EPSILON CHAIN"/>
    <property type="match status" value="1"/>
</dbReference>
<comment type="subunit">
    <text evidence="10 11">F-type ATPases have 2 components, CF(1) - the catalytic core - and CF(0) - the membrane proton channel. CF(1) has five subunits: alpha(3), beta(3), gamma(1), delta(1), epsilon(1). CF(0) has three main subunits: a, b and c.</text>
</comment>
<keyword evidence="8 10" id="KW-0139">CF(1)</keyword>
<dbReference type="GO" id="GO:0005524">
    <property type="term" value="F:ATP binding"/>
    <property type="evidence" value="ECO:0007669"/>
    <property type="project" value="UniProtKB-UniRule"/>
</dbReference>
<dbReference type="Proteomes" id="UP000182800">
    <property type="component" value="Unassembled WGS sequence"/>
</dbReference>